<feature type="domain" description="DAGKc" evidence="1">
    <location>
        <begin position="1"/>
        <end position="122"/>
    </location>
</feature>
<gene>
    <name evidence="2" type="primary">bmrU</name>
    <name evidence="2" type="ORF">DOQ08_00248</name>
</gene>
<dbReference type="GO" id="GO:0005524">
    <property type="term" value="F:ATP binding"/>
    <property type="evidence" value="ECO:0007669"/>
    <property type="project" value="InterPro"/>
</dbReference>
<dbReference type="InterPro" id="IPR017438">
    <property type="entry name" value="ATP-NAD_kinase_N"/>
</dbReference>
<dbReference type="GO" id="GO:0005829">
    <property type="term" value="C:cytosol"/>
    <property type="evidence" value="ECO:0007669"/>
    <property type="project" value="TreeGrafter"/>
</dbReference>
<proteinExistence type="predicted"/>
<dbReference type="NCBIfam" id="TIGR00147">
    <property type="entry name" value="YegS/Rv2252/BmrU family lipid kinase"/>
    <property type="match status" value="1"/>
</dbReference>
<dbReference type="InterPro" id="IPR045540">
    <property type="entry name" value="YegS/DAGK_C"/>
</dbReference>
<dbReference type="GO" id="GO:0008929">
    <property type="term" value="F:methylglyoxal synthase activity"/>
    <property type="evidence" value="ECO:0007669"/>
    <property type="project" value="InterPro"/>
</dbReference>
<dbReference type="PANTHER" id="PTHR30492:SF0">
    <property type="entry name" value="METHYLGLYOXAL SYNTHASE"/>
    <property type="match status" value="1"/>
</dbReference>
<dbReference type="Gene3D" id="2.60.200.40">
    <property type="match status" value="1"/>
</dbReference>
<dbReference type="Pfam" id="PF19279">
    <property type="entry name" value="YegS_C"/>
    <property type="match status" value="1"/>
</dbReference>
<dbReference type="RefSeq" id="WP_114333093.1">
    <property type="nucleotide sequence ID" value="NZ_QMDL01000001.1"/>
</dbReference>
<dbReference type="EMBL" id="QMDL01000001">
    <property type="protein sequence ID" value="RMJ05578.1"/>
    <property type="molecule type" value="Genomic_DNA"/>
</dbReference>
<dbReference type="PROSITE" id="PS50146">
    <property type="entry name" value="DAGK"/>
    <property type="match status" value="1"/>
</dbReference>
<keyword evidence="3" id="KW-1185">Reference proteome</keyword>
<sequence length="294" mass="31327">MPHWLVDSPGSGDGTRNADFWLGHLRAQGITDVEVCHLDEQDQWRDRVSKDDCLMAAGGDGTVNGAAEICIDTGAVLAVLPSGTANDFARNLNIPAEPEQVARLVADGPIQHIDVAVAGDRIFLNVAHIGLGTLPAREADSPTKKWLGKFSYVATLVRQIGEQRGFHAEIQTDKSAMKGRWLSVAVASGAFFGGGHEIPQASANDGQLNIIAVKPRPLPQLLFAFLMVRLNGETPRRTSTVVQVTSPVCQVLTPKSKPVTVDGDEAGTTPFEAVCKKGALRVIGREVVKAGRAV</sequence>
<protein>
    <submittedName>
        <fullName evidence="2">Putative lipid kinase BmrU</fullName>
        <ecNumber evidence="2">2.7.1.-</ecNumber>
    </submittedName>
</protein>
<dbReference type="OrthoDB" id="142078at2"/>
<dbReference type="InterPro" id="IPR005218">
    <property type="entry name" value="Diacylglycerol/lipid_kinase"/>
</dbReference>
<evidence type="ECO:0000313" key="3">
    <source>
        <dbReference type="Proteomes" id="UP000265903"/>
    </source>
</evidence>
<dbReference type="PANTHER" id="PTHR30492">
    <property type="entry name" value="METHYLGLYOXAL SYNTHASE"/>
    <property type="match status" value="1"/>
</dbReference>
<evidence type="ECO:0000259" key="1">
    <source>
        <dbReference type="PROSITE" id="PS50146"/>
    </source>
</evidence>
<comment type="caution">
    <text evidence="2">The sequence shown here is derived from an EMBL/GenBank/DDBJ whole genome shotgun (WGS) entry which is preliminary data.</text>
</comment>
<organism evidence="2 3">
    <name type="scientific">Marinobacter litoralis</name>
    <dbReference type="NCBI Taxonomy" id="187981"/>
    <lineage>
        <taxon>Bacteria</taxon>
        <taxon>Pseudomonadati</taxon>
        <taxon>Pseudomonadota</taxon>
        <taxon>Gammaproteobacteria</taxon>
        <taxon>Pseudomonadales</taxon>
        <taxon>Marinobacteraceae</taxon>
        <taxon>Marinobacter</taxon>
    </lineage>
</organism>
<dbReference type="GO" id="GO:0008654">
    <property type="term" value="P:phospholipid biosynthetic process"/>
    <property type="evidence" value="ECO:0007669"/>
    <property type="project" value="InterPro"/>
</dbReference>
<dbReference type="Proteomes" id="UP000265903">
    <property type="component" value="Unassembled WGS sequence"/>
</dbReference>
<dbReference type="AlphaFoldDB" id="A0A3M2RK15"/>
<reference evidence="2 3" key="1">
    <citation type="submission" date="2018-08" db="EMBL/GenBank/DDBJ databases">
        <title>Whole Genome Sequence of the Moderate Halophilic Marine Bacterium Marinobacter litoralis Sw-45.</title>
        <authorList>
            <person name="Musa H."/>
        </authorList>
    </citation>
    <scope>NUCLEOTIDE SEQUENCE [LARGE SCALE GENOMIC DNA]</scope>
    <source>
        <strain evidence="2 3">Sw-45</strain>
    </source>
</reference>
<evidence type="ECO:0000313" key="2">
    <source>
        <dbReference type="EMBL" id="RMJ05578.1"/>
    </source>
</evidence>
<keyword evidence="2" id="KW-0808">Transferase</keyword>
<accession>A0A3M2RK15</accession>
<name>A0A3M2RK15_9GAMM</name>
<dbReference type="Pfam" id="PF00781">
    <property type="entry name" value="DAGK_cat"/>
    <property type="match status" value="1"/>
</dbReference>
<dbReference type="InterPro" id="IPR016064">
    <property type="entry name" value="NAD/diacylglycerol_kinase_sf"/>
</dbReference>
<dbReference type="Gene3D" id="3.40.50.10330">
    <property type="entry name" value="Probable inorganic polyphosphate/atp-NAD kinase, domain 1"/>
    <property type="match status" value="1"/>
</dbReference>
<dbReference type="SUPFAM" id="SSF111331">
    <property type="entry name" value="NAD kinase/diacylglycerol kinase-like"/>
    <property type="match status" value="1"/>
</dbReference>
<dbReference type="GO" id="GO:0019242">
    <property type="term" value="P:methylglyoxal biosynthetic process"/>
    <property type="evidence" value="ECO:0007669"/>
    <property type="project" value="InterPro"/>
</dbReference>
<dbReference type="EC" id="2.7.1.-" evidence="2"/>
<dbReference type="InterPro" id="IPR001206">
    <property type="entry name" value="Diacylglycerol_kinase_cat_dom"/>
</dbReference>
<dbReference type="InterPro" id="IPR004363">
    <property type="entry name" value="Methylgl_synth"/>
</dbReference>
<dbReference type="GO" id="GO:0016301">
    <property type="term" value="F:kinase activity"/>
    <property type="evidence" value="ECO:0007669"/>
    <property type="project" value="UniProtKB-KW"/>
</dbReference>
<keyword evidence="2" id="KW-0418">Kinase</keyword>